<dbReference type="InParanoid" id="Q22Z31"/>
<feature type="transmembrane region" description="Helical" evidence="14">
    <location>
        <begin position="224"/>
        <end position="253"/>
    </location>
</feature>
<accession>Q22Z31</accession>
<dbReference type="PRINTS" id="PR01463">
    <property type="entry name" value="EAGCHANLFMLY"/>
</dbReference>
<keyword evidence="8 14" id="KW-1133">Transmembrane helix</keyword>
<dbReference type="Gene3D" id="1.10.287.70">
    <property type="match status" value="1"/>
</dbReference>
<dbReference type="eggNOG" id="KOG0498">
    <property type="taxonomic scope" value="Eukaryota"/>
</dbReference>
<dbReference type="InterPro" id="IPR003938">
    <property type="entry name" value="K_chnl_volt-dep_EAG/ELK/ERG"/>
</dbReference>
<feature type="transmembrane region" description="Helical" evidence="14">
    <location>
        <begin position="395"/>
        <end position="413"/>
    </location>
</feature>
<dbReference type="SUPFAM" id="SSF81324">
    <property type="entry name" value="Voltage-gated potassium channels"/>
    <property type="match status" value="1"/>
</dbReference>
<reference evidence="17" key="1">
    <citation type="journal article" date="2006" name="PLoS Biol.">
        <title>Macronuclear genome sequence of the ciliate Tetrahymena thermophila, a model eukaryote.</title>
        <authorList>
            <person name="Eisen J.A."/>
            <person name="Coyne R.S."/>
            <person name="Wu M."/>
            <person name="Wu D."/>
            <person name="Thiagarajan M."/>
            <person name="Wortman J.R."/>
            <person name="Badger J.H."/>
            <person name="Ren Q."/>
            <person name="Amedeo P."/>
            <person name="Jones K.M."/>
            <person name="Tallon L.J."/>
            <person name="Delcher A.L."/>
            <person name="Salzberg S.L."/>
            <person name="Silva J.C."/>
            <person name="Haas B.J."/>
            <person name="Majoros W.H."/>
            <person name="Farzad M."/>
            <person name="Carlton J.M."/>
            <person name="Smith R.K. Jr."/>
            <person name="Garg J."/>
            <person name="Pearlman R.E."/>
            <person name="Karrer K.M."/>
            <person name="Sun L."/>
            <person name="Manning G."/>
            <person name="Elde N.C."/>
            <person name="Turkewitz A.P."/>
            <person name="Asai D.J."/>
            <person name="Wilkes D.E."/>
            <person name="Wang Y."/>
            <person name="Cai H."/>
            <person name="Collins K."/>
            <person name="Stewart B.A."/>
            <person name="Lee S.R."/>
            <person name="Wilamowska K."/>
            <person name="Weinberg Z."/>
            <person name="Ruzzo W.L."/>
            <person name="Wloga D."/>
            <person name="Gaertig J."/>
            <person name="Frankel J."/>
            <person name="Tsao C.-C."/>
            <person name="Gorovsky M.A."/>
            <person name="Keeling P.J."/>
            <person name="Waller R.F."/>
            <person name="Patron N.J."/>
            <person name="Cherry J.M."/>
            <person name="Stover N.A."/>
            <person name="Krieger C.J."/>
            <person name="del Toro C."/>
            <person name="Ryder H.F."/>
            <person name="Williamson S.C."/>
            <person name="Barbeau R.A."/>
            <person name="Hamilton E.P."/>
            <person name="Orias E."/>
        </authorList>
    </citation>
    <scope>NUCLEOTIDE SEQUENCE [LARGE SCALE GENOMIC DNA]</scope>
    <source>
        <strain evidence="17">SB210</strain>
    </source>
</reference>
<dbReference type="Gene3D" id="2.60.120.10">
    <property type="entry name" value="Jelly Rolls"/>
    <property type="match status" value="1"/>
</dbReference>
<proteinExistence type="predicted"/>
<evidence type="ECO:0000256" key="6">
    <source>
        <dbReference type="ARBA" id="ARBA00022882"/>
    </source>
</evidence>
<keyword evidence="11" id="KW-0407">Ion channel</keyword>
<dbReference type="InterPro" id="IPR014710">
    <property type="entry name" value="RmlC-like_jellyroll"/>
</dbReference>
<keyword evidence="4 14" id="KW-0812">Transmembrane</keyword>
<dbReference type="InterPro" id="IPR018490">
    <property type="entry name" value="cNMP-bd_dom_sf"/>
</dbReference>
<evidence type="ECO:0000256" key="5">
    <source>
        <dbReference type="ARBA" id="ARBA00022826"/>
    </source>
</evidence>
<dbReference type="InterPro" id="IPR000595">
    <property type="entry name" value="cNMP-bd_dom"/>
</dbReference>
<name>Q22Z31_TETTS</name>
<evidence type="ECO:0000256" key="9">
    <source>
        <dbReference type="ARBA" id="ARBA00023065"/>
    </source>
</evidence>
<keyword evidence="6" id="KW-0851">Voltage-gated channel</keyword>
<feature type="transmembrane region" description="Helical" evidence="14">
    <location>
        <begin position="298"/>
        <end position="320"/>
    </location>
</feature>
<feature type="coiled-coil region" evidence="12">
    <location>
        <begin position="777"/>
        <end position="807"/>
    </location>
</feature>
<protein>
    <submittedName>
        <fullName evidence="16">Cation channel family transporter</fullName>
    </submittedName>
</protein>
<dbReference type="PANTHER" id="PTHR10217">
    <property type="entry name" value="VOLTAGE AND LIGAND GATED POTASSIUM CHANNEL"/>
    <property type="match status" value="1"/>
</dbReference>
<evidence type="ECO:0000259" key="15">
    <source>
        <dbReference type="PROSITE" id="PS50042"/>
    </source>
</evidence>
<dbReference type="InterPro" id="IPR050818">
    <property type="entry name" value="KCNH_animal-type"/>
</dbReference>
<keyword evidence="17" id="KW-1185">Reference proteome</keyword>
<evidence type="ECO:0000313" key="17">
    <source>
        <dbReference type="Proteomes" id="UP000009168"/>
    </source>
</evidence>
<dbReference type="AlphaFoldDB" id="Q22Z31"/>
<keyword evidence="5" id="KW-0631">Potassium channel</keyword>
<keyword evidence="3" id="KW-0633">Potassium transport</keyword>
<dbReference type="Pfam" id="PF00520">
    <property type="entry name" value="Ion_trans"/>
    <property type="match status" value="1"/>
</dbReference>
<gene>
    <name evidence="16" type="ORF">TTHERM_00114390</name>
</gene>
<evidence type="ECO:0000256" key="1">
    <source>
        <dbReference type="ARBA" id="ARBA00004141"/>
    </source>
</evidence>
<evidence type="ECO:0000256" key="12">
    <source>
        <dbReference type="SAM" id="Coils"/>
    </source>
</evidence>
<dbReference type="KEGG" id="tet:TTHERM_00114390"/>
<feature type="transmembrane region" description="Helical" evidence="14">
    <location>
        <begin position="370"/>
        <end position="388"/>
    </location>
</feature>
<evidence type="ECO:0000256" key="7">
    <source>
        <dbReference type="ARBA" id="ARBA00022958"/>
    </source>
</evidence>
<dbReference type="OrthoDB" id="417811at2759"/>
<evidence type="ECO:0000256" key="10">
    <source>
        <dbReference type="ARBA" id="ARBA00023136"/>
    </source>
</evidence>
<dbReference type="SUPFAM" id="SSF51206">
    <property type="entry name" value="cAMP-binding domain-like"/>
    <property type="match status" value="1"/>
</dbReference>
<feature type="domain" description="Cyclic nucleotide-binding" evidence="15">
    <location>
        <begin position="509"/>
        <end position="616"/>
    </location>
</feature>
<dbReference type="EMBL" id="GG662798">
    <property type="protein sequence ID" value="EAR90490.4"/>
    <property type="molecule type" value="Genomic_DNA"/>
</dbReference>
<evidence type="ECO:0000256" key="8">
    <source>
        <dbReference type="ARBA" id="ARBA00022989"/>
    </source>
</evidence>
<keyword evidence="7" id="KW-0630">Potassium</keyword>
<evidence type="ECO:0000256" key="4">
    <source>
        <dbReference type="ARBA" id="ARBA00022692"/>
    </source>
</evidence>
<organism evidence="16 17">
    <name type="scientific">Tetrahymena thermophila (strain SB210)</name>
    <dbReference type="NCBI Taxonomy" id="312017"/>
    <lineage>
        <taxon>Eukaryota</taxon>
        <taxon>Sar</taxon>
        <taxon>Alveolata</taxon>
        <taxon>Ciliophora</taxon>
        <taxon>Intramacronucleata</taxon>
        <taxon>Oligohymenophorea</taxon>
        <taxon>Hymenostomatida</taxon>
        <taxon>Tetrahymenina</taxon>
        <taxon>Tetrahymenidae</taxon>
        <taxon>Tetrahymena</taxon>
    </lineage>
</organism>
<evidence type="ECO:0000256" key="13">
    <source>
        <dbReference type="SAM" id="MobiDB-lite"/>
    </source>
</evidence>
<dbReference type="InterPro" id="IPR005821">
    <property type="entry name" value="Ion_trans_dom"/>
</dbReference>
<keyword evidence="9" id="KW-0406">Ion transport</keyword>
<dbReference type="GO" id="GO:0005249">
    <property type="term" value="F:voltage-gated potassium channel activity"/>
    <property type="evidence" value="ECO:0007669"/>
    <property type="project" value="InterPro"/>
</dbReference>
<keyword evidence="2" id="KW-0813">Transport</keyword>
<comment type="subcellular location">
    <subcellularLocation>
        <location evidence="1">Membrane</location>
        <topology evidence="1">Multi-pass membrane protein</topology>
    </subcellularLocation>
</comment>
<dbReference type="GO" id="GO:0034702">
    <property type="term" value="C:monoatomic ion channel complex"/>
    <property type="evidence" value="ECO:0007669"/>
    <property type="project" value="UniProtKB-KW"/>
</dbReference>
<dbReference type="Proteomes" id="UP000009168">
    <property type="component" value="Unassembled WGS sequence"/>
</dbReference>
<evidence type="ECO:0000256" key="2">
    <source>
        <dbReference type="ARBA" id="ARBA00022448"/>
    </source>
</evidence>
<feature type="region of interest" description="Disordered" evidence="13">
    <location>
        <begin position="38"/>
        <end position="59"/>
    </location>
</feature>
<evidence type="ECO:0000256" key="3">
    <source>
        <dbReference type="ARBA" id="ARBA00022538"/>
    </source>
</evidence>
<feature type="transmembrane region" description="Helical" evidence="14">
    <location>
        <begin position="265"/>
        <end position="286"/>
    </location>
</feature>
<feature type="transmembrane region" description="Helical" evidence="14">
    <location>
        <begin position="155"/>
        <end position="176"/>
    </location>
</feature>
<dbReference type="HOGENOM" id="CLU_455295_0_0_1"/>
<dbReference type="CDD" id="cd00038">
    <property type="entry name" value="CAP_ED"/>
    <property type="match status" value="1"/>
</dbReference>
<evidence type="ECO:0000313" key="16">
    <source>
        <dbReference type="EMBL" id="EAR90490.4"/>
    </source>
</evidence>
<keyword evidence="10 14" id="KW-0472">Membrane</keyword>
<dbReference type="GO" id="GO:0005886">
    <property type="term" value="C:plasma membrane"/>
    <property type="evidence" value="ECO:0007669"/>
    <property type="project" value="TreeGrafter"/>
</dbReference>
<sequence length="900" mass="106216">MNTDILFTDQQNTNQDELITEQRELDIVNGLMQPQIDSEQQNQDGSNVTQNKSQNQQVKANQLTESIEIKQSSQRGFMDKLKNLLQKKQTTFLDENVNEEEQNRRYQIAMKGWKKVKSVLRIIQYKRKVGILDSYQPKESKWAYSKFLLLPFSNFRFYFLLIESFFIIYNIFLVPFRYAFSLIRQENLMVIDIVMDSFFLCTIIIKFFCAYVDKTRVVKDFNSIAFRYCFGFLWMDSDGLFFFEVTALFPYYIFNTWYGTRFLRMLQIGCVLDYFQIFCNKVLGFFTSNINLTKSLTTILQFLLLLCIIAQYLSCFWYYLGIKKNVEYGYDKNAKEFRLMSGWVYEQLFSSDDNPASEIGNNLQTEFVASLYWVFTTLTTLGYGDFYGQTSYERIFTMFVQFLGVFIFAYMMGNINNLIEKLNDDHLEYIQNENENLDQWIIKIDRANPTRKLPQSFVDDLRKRFTIYWQRDHTTVVQEFPFFNQLPVDLRSQLVDHIFKGFIDRFSVFFKGLEIQFVHAVVVNLYPKKYTQAEYDGLKQIDIIPIDTCPNDLFFITKGNVTIGSKDGVHKYITLGPGSYFGDHLILFNLKSSNAFIAIDEDVECMCIDRKILLDLCDFYPYSHKILKYKAYARRKHFREIKEKVMELEEMQRPKYSANQIENNINGHTQFLSNSHQNSNKNSKANQISFNQAIADRLMNPDNDSKVQSPALKTNFANQAQEKEFNKDLQSYDQALQSKKQIESQKEQNYSIQSNRFKTESVQLNEIQEIPHFIEFVEETELKKVALQKELDQVNQIQSQFKQYIKEAVSNQGSKSPKDSHNESMQTIYNYEEENRKNEILKLAKDLNDKIEILKKSICLLDSEIKNKISNIKTELEFVTSYEEVLHDFDEDDKIIQTQN</sequence>
<dbReference type="RefSeq" id="XP_001010735.4">
    <property type="nucleotide sequence ID" value="XM_001010735.4"/>
</dbReference>
<keyword evidence="12" id="KW-0175">Coiled coil</keyword>
<evidence type="ECO:0000256" key="11">
    <source>
        <dbReference type="ARBA" id="ARBA00023303"/>
    </source>
</evidence>
<dbReference type="PANTHER" id="PTHR10217:SF435">
    <property type="entry name" value="POTASSIUM VOLTAGE-GATED CHANNEL PROTEIN EAG"/>
    <property type="match status" value="1"/>
</dbReference>
<dbReference type="GeneID" id="7845690"/>
<evidence type="ECO:0000256" key="14">
    <source>
        <dbReference type="SAM" id="Phobius"/>
    </source>
</evidence>
<dbReference type="PROSITE" id="PS50042">
    <property type="entry name" value="CNMP_BINDING_3"/>
    <property type="match status" value="1"/>
</dbReference>
<feature type="transmembrane region" description="Helical" evidence="14">
    <location>
        <begin position="188"/>
        <end position="212"/>
    </location>
</feature>
<dbReference type="GO" id="GO:0042391">
    <property type="term" value="P:regulation of membrane potential"/>
    <property type="evidence" value="ECO:0007669"/>
    <property type="project" value="TreeGrafter"/>
</dbReference>